<dbReference type="STRING" id="35752.SAMN05421541_111144"/>
<feature type="domain" description="DUF305" evidence="2">
    <location>
        <begin position="52"/>
        <end position="205"/>
    </location>
</feature>
<dbReference type="PANTHER" id="PTHR36933">
    <property type="entry name" value="SLL0788 PROTEIN"/>
    <property type="match status" value="1"/>
</dbReference>
<accession>A0A1I2J0G9</accession>
<dbReference type="InterPro" id="IPR005183">
    <property type="entry name" value="DUF305_CopM-like"/>
</dbReference>
<evidence type="ECO:0000313" key="4">
    <source>
        <dbReference type="Proteomes" id="UP000199645"/>
    </source>
</evidence>
<keyword evidence="4" id="KW-1185">Reference proteome</keyword>
<dbReference type="RefSeq" id="WP_239143759.1">
    <property type="nucleotide sequence ID" value="NZ_BOMT01000062.1"/>
</dbReference>
<gene>
    <name evidence="3" type="ORF">SAMN05421541_111144</name>
</gene>
<evidence type="ECO:0000256" key="1">
    <source>
        <dbReference type="SAM" id="Phobius"/>
    </source>
</evidence>
<dbReference type="AlphaFoldDB" id="A0A1I2J0G9"/>
<dbReference type="PANTHER" id="PTHR36933:SF1">
    <property type="entry name" value="SLL0788 PROTEIN"/>
    <property type="match status" value="1"/>
</dbReference>
<proteinExistence type="predicted"/>
<keyword evidence="1" id="KW-1133">Transmembrane helix</keyword>
<dbReference type="InterPro" id="IPR012347">
    <property type="entry name" value="Ferritin-like"/>
</dbReference>
<keyword evidence="1" id="KW-0472">Membrane</keyword>
<name>A0A1I2J0G9_9ACTN</name>
<organism evidence="3 4">
    <name type="scientific">Actinoplanes philippinensis</name>
    <dbReference type="NCBI Taxonomy" id="35752"/>
    <lineage>
        <taxon>Bacteria</taxon>
        <taxon>Bacillati</taxon>
        <taxon>Actinomycetota</taxon>
        <taxon>Actinomycetes</taxon>
        <taxon>Micromonosporales</taxon>
        <taxon>Micromonosporaceae</taxon>
        <taxon>Actinoplanes</taxon>
    </lineage>
</organism>
<reference evidence="3 4" key="1">
    <citation type="submission" date="2016-10" db="EMBL/GenBank/DDBJ databases">
        <authorList>
            <person name="de Groot N.N."/>
        </authorList>
    </citation>
    <scope>NUCLEOTIDE SEQUENCE [LARGE SCALE GENOMIC DNA]</scope>
    <source>
        <strain evidence="3 4">DSM 43019</strain>
    </source>
</reference>
<keyword evidence="1" id="KW-0812">Transmembrane</keyword>
<protein>
    <submittedName>
        <fullName evidence="3">Uncharacterized conserved protein, DUF305 family</fullName>
    </submittedName>
</protein>
<evidence type="ECO:0000259" key="2">
    <source>
        <dbReference type="Pfam" id="PF03713"/>
    </source>
</evidence>
<feature type="transmembrane region" description="Helical" evidence="1">
    <location>
        <begin position="20"/>
        <end position="39"/>
    </location>
</feature>
<dbReference type="Pfam" id="PF03713">
    <property type="entry name" value="DUF305"/>
    <property type="match status" value="1"/>
</dbReference>
<dbReference type="Gene3D" id="1.20.1260.10">
    <property type="match status" value="1"/>
</dbReference>
<sequence>MSATVSVDTPAPAPSRFSYWIPVALVLGLVLGVAIGFLVPHGESLPADDSAEAGFARDMTTHHTQAVEMGLIAYAQASDPEVRTMGVDIALNQQGQIGMMQAWLREWDLQPTGNQPAMAWMPDGAGAVINGLMPGMATPEEMKKLRETTGIEGDRLFLQMMIKHHLGGVHMAQEVAEVSKDKEVVEAAQLTINSQQREMTDMKTLQEKLGAAS</sequence>
<evidence type="ECO:0000313" key="3">
    <source>
        <dbReference type="EMBL" id="SFF48145.1"/>
    </source>
</evidence>
<dbReference type="Proteomes" id="UP000199645">
    <property type="component" value="Unassembled WGS sequence"/>
</dbReference>
<dbReference type="EMBL" id="FONV01000011">
    <property type="protein sequence ID" value="SFF48145.1"/>
    <property type="molecule type" value="Genomic_DNA"/>
</dbReference>